<organism evidence="7 8">
    <name type="scientific">Spelaeicoccus albus</name>
    <dbReference type="NCBI Taxonomy" id="1280376"/>
    <lineage>
        <taxon>Bacteria</taxon>
        <taxon>Bacillati</taxon>
        <taxon>Actinomycetota</taxon>
        <taxon>Actinomycetes</taxon>
        <taxon>Micrococcales</taxon>
        <taxon>Brevibacteriaceae</taxon>
        <taxon>Spelaeicoccus</taxon>
    </lineage>
</organism>
<dbReference type="Pfam" id="PF03446">
    <property type="entry name" value="NAD_binding_2"/>
    <property type="match status" value="1"/>
</dbReference>
<keyword evidence="2" id="KW-0560">Oxidoreductase</keyword>
<name>A0A7Z0ABE6_9MICO</name>
<dbReference type="RefSeq" id="WP_179426853.1">
    <property type="nucleotide sequence ID" value="NZ_JACBZP010000001.1"/>
</dbReference>
<dbReference type="SUPFAM" id="SSF48179">
    <property type="entry name" value="6-phosphogluconate dehydrogenase C-terminal domain-like"/>
    <property type="match status" value="1"/>
</dbReference>
<protein>
    <submittedName>
        <fullName evidence="7">3-hydroxyisobutyrate dehydrogenase-like beta-hydroxyacid dehydrogenase</fullName>
    </submittedName>
</protein>
<feature type="active site" evidence="4">
    <location>
        <position position="167"/>
    </location>
</feature>
<evidence type="ECO:0000256" key="2">
    <source>
        <dbReference type="ARBA" id="ARBA00023002"/>
    </source>
</evidence>
<dbReference type="PANTHER" id="PTHR22981:SF7">
    <property type="entry name" value="3-HYDROXYISOBUTYRATE DEHYDROGENASE, MITOCHONDRIAL"/>
    <property type="match status" value="1"/>
</dbReference>
<evidence type="ECO:0000313" key="7">
    <source>
        <dbReference type="EMBL" id="NYI67098.1"/>
    </source>
</evidence>
<dbReference type="InterPro" id="IPR036291">
    <property type="entry name" value="NAD(P)-bd_dom_sf"/>
</dbReference>
<evidence type="ECO:0000313" key="8">
    <source>
        <dbReference type="Proteomes" id="UP000539111"/>
    </source>
</evidence>
<dbReference type="Pfam" id="PF14833">
    <property type="entry name" value="NAD_binding_11"/>
    <property type="match status" value="1"/>
</dbReference>
<dbReference type="InterPro" id="IPR006115">
    <property type="entry name" value="6PGDH_NADP-bd"/>
</dbReference>
<comment type="similarity">
    <text evidence="1">Belongs to the HIBADH-related family.</text>
</comment>
<evidence type="ECO:0000259" key="5">
    <source>
        <dbReference type="Pfam" id="PF03446"/>
    </source>
</evidence>
<dbReference type="PANTHER" id="PTHR22981">
    <property type="entry name" value="3-HYDROXYISOBUTYRATE DEHYDROGENASE-RELATED"/>
    <property type="match status" value="1"/>
</dbReference>
<feature type="domain" description="3-hydroxyisobutyrate dehydrogenase-like NAD-binding" evidence="6">
    <location>
        <begin position="161"/>
        <end position="276"/>
    </location>
</feature>
<dbReference type="Gene3D" id="1.10.1040.10">
    <property type="entry name" value="N-(1-d-carboxylethyl)-l-norvaline Dehydrogenase, domain 2"/>
    <property type="match status" value="1"/>
</dbReference>
<dbReference type="InterPro" id="IPR029154">
    <property type="entry name" value="HIBADH-like_NADP-bd"/>
</dbReference>
<evidence type="ECO:0000256" key="4">
    <source>
        <dbReference type="PIRSR" id="PIRSR000103-1"/>
    </source>
</evidence>
<sequence>MSKTAIIGLGTMGGRVAAKLAAAGRDVAGFDLSEEAMTAAAEAGVKTSADRDSIVADAELIVLSLPRPAHVVQAAESGLTTAKPGSLVVDLSTIDPGSAKKAAELLANQSVKYVDAPVLGRPEGCGNWTLAAGGTTTSVDIAAKELEGVVARKMARVGDVGAGSVVKILNNLMFGAINAVTAEALNTCRLAGVDPETFTNTVAESGAATVSNLFRELGPKLNNDDYEPAFSLALLAKDNKLAVDLEREVGAASFVAACVDQVNALTIDQGHASRDTGVVQELYRHVSRAATA</sequence>
<dbReference type="InterPro" id="IPR013328">
    <property type="entry name" value="6PGD_dom2"/>
</dbReference>
<comment type="caution">
    <text evidence="7">The sequence shown here is derived from an EMBL/GenBank/DDBJ whole genome shotgun (WGS) entry which is preliminary data.</text>
</comment>
<dbReference type="AlphaFoldDB" id="A0A7Z0ABE6"/>
<evidence type="ECO:0000256" key="1">
    <source>
        <dbReference type="ARBA" id="ARBA00009080"/>
    </source>
</evidence>
<dbReference type="SUPFAM" id="SSF51735">
    <property type="entry name" value="NAD(P)-binding Rossmann-fold domains"/>
    <property type="match status" value="1"/>
</dbReference>
<reference evidence="7 8" key="1">
    <citation type="submission" date="2020-07" db="EMBL/GenBank/DDBJ databases">
        <title>Sequencing the genomes of 1000 actinobacteria strains.</title>
        <authorList>
            <person name="Klenk H.-P."/>
        </authorList>
    </citation>
    <scope>NUCLEOTIDE SEQUENCE [LARGE SCALE GENOMIC DNA]</scope>
    <source>
        <strain evidence="7 8">DSM 26341</strain>
    </source>
</reference>
<dbReference type="Proteomes" id="UP000539111">
    <property type="component" value="Unassembled WGS sequence"/>
</dbReference>
<dbReference type="Gene3D" id="3.40.50.720">
    <property type="entry name" value="NAD(P)-binding Rossmann-like Domain"/>
    <property type="match status" value="1"/>
</dbReference>
<dbReference type="PIRSF" id="PIRSF000103">
    <property type="entry name" value="HIBADH"/>
    <property type="match status" value="1"/>
</dbReference>
<keyword evidence="3" id="KW-0520">NAD</keyword>
<dbReference type="GO" id="GO:0050661">
    <property type="term" value="F:NADP binding"/>
    <property type="evidence" value="ECO:0007669"/>
    <property type="project" value="InterPro"/>
</dbReference>
<accession>A0A7Z0ABE6</accession>
<proteinExistence type="inferred from homology"/>
<dbReference type="EMBL" id="JACBZP010000001">
    <property type="protein sequence ID" value="NYI67098.1"/>
    <property type="molecule type" value="Genomic_DNA"/>
</dbReference>
<keyword evidence="8" id="KW-1185">Reference proteome</keyword>
<gene>
    <name evidence="7" type="ORF">BJY26_001404</name>
</gene>
<dbReference type="GO" id="GO:0051287">
    <property type="term" value="F:NAD binding"/>
    <property type="evidence" value="ECO:0007669"/>
    <property type="project" value="InterPro"/>
</dbReference>
<evidence type="ECO:0000256" key="3">
    <source>
        <dbReference type="ARBA" id="ARBA00023027"/>
    </source>
</evidence>
<evidence type="ECO:0000259" key="6">
    <source>
        <dbReference type="Pfam" id="PF14833"/>
    </source>
</evidence>
<feature type="domain" description="6-phosphogluconate dehydrogenase NADP-binding" evidence="5">
    <location>
        <begin position="4"/>
        <end position="148"/>
    </location>
</feature>
<dbReference type="InterPro" id="IPR008927">
    <property type="entry name" value="6-PGluconate_DH-like_C_sf"/>
</dbReference>
<dbReference type="GO" id="GO:0016616">
    <property type="term" value="F:oxidoreductase activity, acting on the CH-OH group of donors, NAD or NADP as acceptor"/>
    <property type="evidence" value="ECO:0007669"/>
    <property type="project" value="TreeGrafter"/>
</dbReference>
<dbReference type="InterPro" id="IPR015815">
    <property type="entry name" value="HIBADH-related"/>
</dbReference>